<dbReference type="RefSeq" id="WP_156214484.1">
    <property type="nucleotide sequence ID" value="NZ_WOFH01000001.1"/>
</dbReference>
<organism evidence="2 3">
    <name type="scientific">Actinomadura litoris</name>
    <dbReference type="NCBI Taxonomy" id="2678616"/>
    <lineage>
        <taxon>Bacteria</taxon>
        <taxon>Bacillati</taxon>
        <taxon>Actinomycetota</taxon>
        <taxon>Actinomycetes</taxon>
        <taxon>Streptosporangiales</taxon>
        <taxon>Thermomonosporaceae</taxon>
        <taxon>Actinomadura</taxon>
    </lineage>
</organism>
<dbReference type="Proteomes" id="UP000432015">
    <property type="component" value="Unassembled WGS sequence"/>
</dbReference>
<keyword evidence="1" id="KW-0732">Signal</keyword>
<name>A0A7K1KTR1_9ACTN</name>
<dbReference type="EMBL" id="WOFH01000001">
    <property type="protein sequence ID" value="MUN35559.1"/>
    <property type="molecule type" value="Genomic_DNA"/>
</dbReference>
<protein>
    <submittedName>
        <fullName evidence="2">Uncharacterized protein</fullName>
    </submittedName>
</protein>
<gene>
    <name evidence="2" type="ORF">GNZ18_02950</name>
</gene>
<sequence>MRRFTIFTATAGALVALLPLQAGPAAAAPATGTARACDPHLTGFSLPTPDLFTADEVTGTVQASCAPSEDIAVGLATGDRRVTVPPLAIVPAGRTTAAFPLKVREAPSDQFKTKVAARYGADLLAQPVTVSPGLKAFTLRPESDGVYVYGEISLWGLSPTGGTVVRLTSDSPLLNPPTTKTVRPNVLGEDFRFAAERVTSPQKVHVTATVGTRTMTAEVTLVPSA</sequence>
<evidence type="ECO:0000313" key="2">
    <source>
        <dbReference type="EMBL" id="MUN35559.1"/>
    </source>
</evidence>
<accession>A0A7K1KTR1</accession>
<comment type="caution">
    <text evidence="2">The sequence shown here is derived from an EMBL/GenBank/DDBJ whole genome shotgun (WGS) entry which is preliminary data.</text>
</comment>
<evidence type="ECO:0000313" key="3">
    <source>
        <dbReference type="Proteomes" id="UP000432015"/>
    </source>
</evidence>
<reference evidence="2 3" key="1">
    <citation type="submission" date="2019-11" db="EMBL/GenBank/DDBJ databases">
        <authorList>
            <person name="Cao P."/>
        </authorList>
    </citation>
    <scope>NUCLEOTIDE SEQUENCE [LARGE SCALE GENOMIC DNA]</scope>
    <source>
        <strain evidence="2 3">NEAU-AAG5</strain>
    </source>
</reference>
<keyword evidence="3" id="KW-1185">Reference proteome</keyword>
<feature type="chain" id="PRO_5029454274" evidence="1">
    <location>
        <begin position="28"/>
        <end position="225"/>
    </location>
</feature>
<evidence type="ECO:0000256" key="1">
    <source>
        <dbReference type="SAM" id="SignalP"/>
    </source>
</evidence>
<feature type="signal peptide" evidence="1">
    <location>
        <begin position="1"/>
        <end position="27"/>
    </location>
</feature>
<dbReference type="AlphaFoldDB" id="A0A7K1KTR1"/>
<proteinExistence type="predicted"/>